<dbReference type="GO" id="GO:0006071">
    <property type="term" value="P:glycerol metabolic process"/>
    <property type="evidence" value="ECO:0007669"/>
    <property type="project" value="InterPro"/>
</dbReference>
<sequence length="536" mass="58824">MLDHIDGKTLKLLFKGGSQYLSNKSDEVNKLNVFPVPDGDTGSNMAYTLDYAVKEMEKASDNINDILNNLSRGALLGAKGNSGVILSQIIRGFAKSLLNHDIITTKDFAEALNMGSSVAYKAVMKPTEGTILTVVRDCANEALKLSKIKDFEVFIDGIVKAAAESVEKTPDLLPVLKQAGVVDSGGKGFLFILLGMLETIKGHEVVQEYTTKDVFTNETDLTNINFKYCTEMLINANSQMSHKLKSEIESFGDSLIVVGDDDLIKVHIHTNNPGLVLQNGLKYGDLLKVKIDNMKIQHENVILESKNNLKQDNSLSAKKYGFLAVSPGDGISKIFKELGCDVVIDGGQTMNPSALDILNGLEKINAENIIVFPNNKNIIMTCEQAMTMSDKNIYVIATESFNQAISAIINVDANMSIDDVIRSINDTIEKIRTIEITYSIRDSVIDGINIKSGDILGFVDGKFTAIGTDYNEVALKIISDNISEDTAIITVYYGKDISENKAKDLQNDLQNFILFDGDIDIQYGGQPLYYYVISIE</sequence>
<dbReference type="Pfam" id="PF13684">
    <property type="entry name" value="FakA-like_C"/>
    <property type="match status" value="1"/>
</dbReference>
<protein>
    <submittedName>
        <fullName evidence="2">Dihydroxyacetone kinase</fullName>
    </submittedName>
</protein>
<comment type="caution">
    <text evidence="2">The sequence shown here is derived from an EMBL/GenBank/DDBJ whole genome shotgun (WGS) entry which is preliminary data.</text>
</comment>
<dbReference type="InterPro" id="IPR050270">
    <property type="entry name" value="DegV_domain_contain"/>
</dbReference>
<dbReference type="SUPFAM" id="SSF101473">
    <property type="entry name" value="DhaL-like"/>
    <property type="match status" value="1"/>
</dbReference>
<keyword evidence="2" id="KW-0808">Transferase</keyword>
<name>A0A231VCD4_THETR</name>
<dbReference type="InterPro" id="IPR048394">
    <property type="entry name" value="FakA-like_M"/>
</dbReference>
<dbReference type="Pfam" id="PF21645">
    <property type="entry name" value="FakA-like_M"/>
    <property type="match status" value="1"/>
</dbReference>
<reference evidence="2 3" key="1">
    <citation type="submission" date="2017-06" db="EMBL/GenBank/DDBJ databases">
        <title>Isolation and characterization of a thermophilic and butanogenic Thermoanaerobacterium thermosaccharolyticum M5 capable of efficient degradation of hemicellulose.</title>
        <authorList>
            <person name="Xin F."/>
            <person name="Jiang Y."/>
        </authorList>
    </citation>
    <scope>NUCLEOTIDE SEQUENCE [LARGE SCALE GENOMIC DNA]</scope>
    <source>
        <strain evidence="2 3">M5</strain>
    </source>
</reference>
<dbReference type="InterPro" id="IPR019986">
    <property type="entry name" value="YloV-like"/>
</dbReference>
<evidence type="ECO:0000313" key="3">
    <source>
        <dbReference type="Proteomes" id="UP000215301"/>
    </source>
</evidence>
<evidence type="ECO:0000313" key="2">
    <source>
        <dbReference type="EMBL" id="OXT05266.1"/>
    </source>
</evidence>
<feature type="domain" description="DhaL" evidence="1">
    <location>
        <begin position="8"/>
        <end position="198"/>
    </location>
</feature>
<dbReference type="PROSITE" id="PS51480">
    <property type="entry name" value="DHAL"/>
    <property type="match status" value="1"/>
</dbReference>
<proteinExistence type="predicted"/>
<organism evidence="2 3">
    <name type="scientific">Thermoanaerobacterium thermosaccharolyticum</name>
    <name type="common">Clostridium thermosaccharolyticum</name>
    <dbReference type="NCBI Taxonomy" id="1517"/>
    <lineage>
        <taxon>Bacteria</taxon>
        <taxon>Bacillati</taxon>
        <taxon>Bacillota</taxon>
        <taxon>Clostridia</taxon>
        <taxon>Thermoanaerobacterales</taxon>
        <taxon>Thermoanaerobacteraceae</taxon>
        <taxon>Thermoanaerobacterium</taxon>
    </lineage>
</organism>
<dbReference type="AlphaFoldDB" id="A0A231VCD4"/>
<evidence type="ECO:0000259" key="1">
    <source>
        <dbReference type="PROSITE" id="PS51480"/>
    </source>
</evidence>
<dbReference type="Pfam" id="PF02734">
    <property type="entry name" value="Dak2"/>
    <property type="match status" value="1"/>
</dbReference>
<gene>
    <name evidence="2" type="ORF">CE561_12870</name>
</gene>
<dbReference type="InterPro" id="IPR036117">
    <property type="entry name" value="DhaL_dom_sf"/>
</dbReference>
<dbReference type="NCBIfam" id="TIGR03599">
    <property type="entry name" value="YloV"/>
    <property type="match status" value="1"/>
</dbReference>
<dbReference type="InterPro" id="IPR033470">
    <property type="entry name" value="FakA-like_C"/>
</dbReference>
<dbReference type="SMART" id="SM01120">
    <property type="entry name" value="Dak2"/>
    <property type="match status" value="1"/>
</dbReference>
<dbReference type="RefSeq" id="WP_094046689.1">
    <property type="nucleotide sequence ID" value="NZ_NKHD01000061.1"/>
</dbReference>
<accession>A0A231VCD4</accession>
<dbReference type="SMART" id="SM01121">
    <property type="entry name" value="Dak1_2"/>
    <property type="match status" value="1"/>
</dbReference>
<dbReference type="InterPro" id="IPR004007">
    <property type="entry name" value="DhaL_dom"/>
</dbReference>
<dbReference type="PANTHER" id="PTHR33434">
    <property type="entry name" value="DEGV DOMAIN-CONTAINING PROTEIN DR_1986-RELATED"/>
    <property type="match status" value="1"/>
</dbReference>
<dbReference type="Proteomes" id="UP000215301">
    <property type="component" value="Unassembled WGS sequence"/>
</dbReference>
<dbReference type="EMBL" id="NKHD01000061">
    <property type="protein sequence ID" value="OXT05266.1"/>
    <property type="molecule type" value="Genomic_DNA"/>
</dbReference>
<dbReference type="GO" id="GO:0004371">
    <property type="term" value="F:glycerone kinase activity"/>
    <property type="evidence" value="ECO:0007669"/>
    <property type="project" value="InterPro"/>
</dbReference>
<dbReference type="Gene3D" id="1.25.40.340">
    <property type="match status" value="1"/>
</dbReference>
<dbReference type="PANTHER" id="PTHR33434:SF4">
    <property type="entry name" value="PHOSPHATASE PROTEIN"/>
    <property type="match status" value="1"/>
</dbReference>
<keyword evidence="2" id="KW-0418">Kinase</keyword>